<name>G6E7F2_9SPHN</name>
<evidence type="ECO:0000313" key="2">
    <source>
        <dbReference type="Proteomes" id="UP000004030"/>
    </source>
</evidence>
<keyword evidence="2" id="KW-1185">Reference proteome</keyword>
<comment type="caution">
    <text evidence="1">The sequence shown here is derived from an EMBL/GenBank/DDBJ whole genome shotgun (WGS) entry which is preliminary data.</text>
</comment>
<dbReference type="Proteomes" id="UP000004030">
    <property type="component" value="Unassembled WGS sequence"/>
</dbReference>
<dbReference type="EMBL" id="AGFM01000006">
    <property type="protein sequence ID" value="EHJ62775.1"/>
    <property type="molecule type" value="Genomic_DNA"/>
</dbReference>
<evidence type="ECO:0000313" key="1">
    <source>
        <dbReference type="EMBL" id="EHJ62775.1"/>
    </source>
</evidence>
<proteinExistence type="predicted"/>
<dbReference type="PATRIC" id="fig|1088721.3.peg.286"/>
<gene>
    <name evidence="1" type="ORF">NSU_0287</name>
</gene>
<dbReference type="STRING" id="1088721.JI59_18685"/>
<protein>
    <submittedName>
        <fullName evidence="1">Uncharacterized protein</fullName>
    </submittedName>
</protein>
<accession>G6E7F2</accession>
<dbReference type="AlphaFoldDB" id="G6E7F2"/>
<dbReference type="KEGG" id="npn:JI59_18685"/>
<sequence>MDGFRPIMAPGGVIVALISTFFGRKADEDLIAAAPELYAELFLARDEVAEKRDVIFDCHTIGGDPDTLEDEARPDLEHLDAQLARIDSALAKARGEA</sequence>
<organism evidence="1 2">
    <name type="scientific">Novosphingobium pentaromativorans US6-1</name>
    <dbReference type="NCBI Taxonomy" id="1088721"/>
    <lineage>
        <taxon>Bacteria</taxon>
        <taxon>Pseudomonadati</taxon>
        <taxon>Pseudomonadota</taxon>
        <taxon>Alphaproteobacteria</taxon>
        <taxon>Sphingomonadales</taxon>
        <taxon>Sphingomonadaceae</taxon>
        <taxon>Novosphingobium</taxon>
    </lineage>
</organism>
<reference evidence="1 2" key="1">
    <citation type="journal article" date="2012" name="J. Bacteriol.">
        <title>Genome sequence of benzo(a)pyrene-degrading bacterium Novosphingobium pentaromativorans US6-1.</title>
        <authorList>
            <person name="Luo Y.R."/>
            <person name="Kang S.G."/>
            <person name="Kim S.J."/>
            <person name="Kim M.R."/>
            <person name="Li N."/>
            <person name="Lee J.H."/>
            <person name="Kwon K.K."/>
        </authorList>
    </citation>
    <scope>NUCLEOTIDE SEQUENCE [LARGE SCALE GENOMIC DNA]</scope>
    <source>
        <strain evidence="1 2">US6-1</strain>
    </source>
</reference>